<gene>
    <name evidence="9" type="ORF">H4R34_000962</name>
</gene>
<proteinExistence type="inferred from homology"/>
<accession>A0A9W8B698</accession>
<feature type="transmembrane region" description="Helical" evidence="7">
    <location>
        <begin position="16"/>
        <end position="37"/>
    </location>
</feature>
<evidence type="ECO:0000256" key="2">
    <source>
        <dbReference type="ARBA" id="ARBA00006829"/>
    </source>
</evidence>
<dbReference type="PANTHER" id="PTHR23506:SF23">
    <property type="entry name" value="GH10249P"/>
    <property type="match status" value="1"/>
</dbReference>
<dbReference type="EMBL" id="JANBQB010000035">
    <property type="protein sequence ID" value="KAJ1983950.1"/>
    <property type="molecule type" value="Genomic_DNA"/>
</dbReference>
<sequence length="442" mass="47648">MFRVPKIIVAVRKQPWVVMVVVGLAVFTDMLMYGLAIPVLPHLLEDMVDNISLANGMLTGAFAIGLLFGAPLAGWLSDRYRNRQVPMCIGLFALLVATLIFGVCNAYWQLILARILQGAASGASWSVGFSMVADVYPPERAGLAMGAVMGCNTLGHLSGPTVGGLLYEAGGRHAPFIFGAALAFMDLLFRIIVGETYYWKRLYAQYQKNPEQFQECELTPMSTRRMLSHWSVVAALLGSFGVASVMSGVDPVLPLHLHSRYGLSAGMVGLVFMAMIVPNAIVSPLVGWLIDRFQPNRLLIMALGLLLVGAVSPIIAIDQALAAHVVTLVLLGTTLALSISPITPELLVFMHKSGSNSYGVVYALFNIAFSIGMFVGPVVAGALYDVVGFLPTMLVMLAVVVFLALLVGSVEMVKIYKRKRKPDYTAKCREDTVASDSEGTVE</sequence>
<keyword evidence="5 7" id="KW-1133">Transmembrane helix</keyword>
<dbReference type="GO" id="GO:0016020">
    <property type="term" value="C:membrane"/>
    <property type="evidence" value="ECO:0007669"/>
    <property type="project" value="UniProtKB-SubCell"/>
</dbReference>
<feature type="transmembrane region" description="Helical" evidence="7">
    <location>
        <begin position="298"/>
        <end position="317"/>
    </location>
</feature>
<dbReference type="PANTHER" id="PTHR23506">
    <property type="entry name" value="GH10249P"/>
    <property type="match status" value="1"/>
</dbReference>
<feature type="transmembrane region" description="Helical" evidence="7">
    <location>
        <begin position="261"/>
        <end position="286"/>
    </location>
</feature>
<dbReference type="InterPro" id="IPR020846">
    <property type="entry name" value="MFS_dom"/>
</dbReference>
<keyword evidence="10" id="KW-1185">Reference proteome</keyword>
<feature type="transmembrane region" description="Helical" evidence="7">
    <location>
        <begin position="230"/>
        <end position="249"/>
    </location>
</feature>
<dbReference type="PRINTS" id="PR01035">
    <property type="entry name" value="TCRTETA"/>
</dbReference>
<dbReference type="Pfam" id="PF07690">
    <property type="entry name" value="MFS_1"/>
    <property type="match status" value="1"/>
</dbReference>
<feature type="transmembrane region" description="Helical" evidence="7">
    <location>
        <begin position="88"/>
        <end position="108"/>
    </location>
</feature>
<feature type="transmembrane region" description="Helical" evidence="7">
    <location>
        <begin position="360"/>
        <end position="383"/>
    </location>
</feature>
<keyword evidence="6 7" id="KW-0472">Membrane</keyword>
<dbReference type="Proteomes" id="UP001151582">
    <property type="component" value="Unassembled WGS sequence"/>
</dbReference>
<feature type="transmembrane region" description="Helical" evidence="7">
    <location>
        <begin position="323"/>
        <end position="348"/>
    </location>
</feature>
<dbReference type="InterPro" id="IPR011701">
    <property type="entry name" value="MFS"/>
</dbReference>
<dbReference type="InterPro" id="IPR050930">
    <property type="entry name" value="MFS_Vesicular_Transporter"/>
</dbReference>
<keyword evidence="4 7" id="KW-0812">Transmembrane</keyword>
<dbReference type="InterPro" id="IPR036259">
    <property type="entry name" value="MFS_trans_sf"/>
</dbReference>
<organism evidence="9 10">
    <name type="scientific">Dimargaris verticillata</name>
    <dbReference type="NCBI Taxonomy" id="2761393"/>
    <lineage>
        <taxon>Eukaryota</taxon>
        <taxon>Fungi</taxon>
        <taxon>Fungi incertae sedis</taxon>
        <taxon>Zoopagomycota</taxon>
        <taxon>Kickxellomycotina</taxon>
        <taxon>Dimargaritomycetes</taxon>
        <taxon>Dimargaritales</taxon>
        <taxon>Dimargaritaceae</taxon>
        <taxon>Dimargaris</taxon>
    </lineage>
</organism>
<evidence type="ECO:0000256" key="1">
    <source>
        <dbReference type="ARBA" id="ARBA00004141"/>
    </source>
</evidence>
<dbReference type="AlphaFoldDB" id="A0A9W8B698"/>
<dbReference type="PROSITE" id="PS50850">
    <property type="entry name" value="MFS"/>
    <property type="match status" value="1"/>
</dbReference>
<feature type="transmembrane region" description="Helical" evidence="7">
    <location>
        <begin position="174"/>
        <end position="193"/>
    </location>
</feature>
<comment type="similarity">
    <text evidence="2">Belongs to the major facilitator superfamily. Vesicular transporter family.</text>
</comment>
<feature type="transmembrane region" description="Helical" evidence="7">
    <location>
        <begin position="57"/>
        <end position="76"/>
    </location>
</feature>
<dbReference type="OrthoDB" id="5086884at2759"/>
<comment type="subcellular location">
    <subcellularLocation>
        <location evidence="1">Membrane</location>
        <topology evidence="1">Multi-pass membrane protein</topology>
    </subcellularLocation>
</comment>
<comment type="caution">
    <text evidence="9">The sequence shown here is derived from an EMBL/GenBank/DDBJ whole genome shotgun (WGS) entry which is preliminary data.</text>
</comment>
<dbReference type="CDD" id="cd17325">
    <property type="entry name" value="MFS_MdtG_SLC18_like"/>
    <property type="match status" value="1"/>
</dbReference>
<dbReference type="GO" id="GO:0022857">
    <property type="term" value="F:transmembrane transporter activity"/>
    <property type="evidence" value="ECO:0007669"/>
    <property type="project" value="InterPro"/>
</dbReference>
<feature type="domain" description="Major facilitator superfamily (MFS) profile" evidence="8">
    <location>
        <begin position="18"/>
        <end position="416"/>
    </location>
</feature>
<dbReference type="InterPro" id="IPR001958">
    <property type="entry name" value="Tet-R_TetA/multi-R_MdtG-like"/>
</dbReference>
<evidence type="ECO:0000259" key="8">
    <source>
        <dbReference type="PROSITE" id="PS50850"/>
    </source>
</evidence>
<name>A0A9W8B698_9FUNG</name>
<reference evidence="9" key="1">
    <citation type="submission" date="2022-07" db="EMBL/GenBank/DDBJ databases">
        <title>Phylogenomic reconstructions and comparative analyses of Kickxellomycotina fungi.</title>
        <authorList>
            <person name="Reynolds N.K."/>
            <person name="Stajich J.E."/>
            <person name="Barry K."/>
            <person name="Grigoriev I.V."/>
            <person name="Crous P."/>
            <person name="Smith M.E."/>
        </authorList>
    </citation>
    <scope>NUCLEOTIDE SEQUENCE</scope>
    <source>
        <strain evidence="9">RSA 567</strain>
    </source>
</reference>
<evidence type="ECO:0000256" key="7">
    <source>
        <dbReference type="SAM" id="Phobius"/>
    </source>
</evidence>
<evidence type="ECO:0000256" key="4">
    <source>
        <dbReference type="ARBA" id="ARBA00022692"/>
    </source>
</evidence>
<dbReference type="SUPFAM" id="SSF103473">
    <property type="entry name" value="MFS general substrate transporter"/>
    <property type="match status" value="1"/>
</dbReference>
<evidence type="ECO:0000313" key="10">
    <source>
        <dbReference type="Proteomes" id="UP001151582"/>
    </source>
</evidence>
<protein>
    <recommendedName>
        <fullName evidence="8">Major facilitator superfamily (MFS) profile domain-containing protein</fullName>
    </recommendedName>
</protein>
<evidence type="ECO:0000256" key="3">
    <source>
        <dbReference type="ARBA" id="ARBA00022448"/>
    </source>
</evidence>
<evidence type="ECO:0000256" key="6">
    <source>
        <dbReference type="ARBA" id="ARBA00023136"/>
    </source>
</evidence>
<keyword evidence="3" id="KW-0813">Transport</keyword>
<dbReference type="Gene3D" id="1.20.1250.20">
    <property type="entry name" value="MFS general substrate transporter like domains"/>
    <property type="match status" value="2"/>
</dbReference>
<evidence type="ECO:0000313" key="9">
    <source>
        <dbReference type="EMBL" id="KAJ1983950.1"/>
    </source>
</evidence>
<feature type="transmembrane region" description="Helical" evidence="7">
    <location>
        <begin position="389"/>
        <end position="410"/>
    </location>
</feature>
<evidence type="ECO:0000256" key="5">
    <source>
        <dbReference type="ARBA" id="ARBA00022989"/>
    </source>
</evidence>